<evidence type="ECO:0000313" key="9">
    <source>
        <dbReference type="EMBL" id="NWX16154.1"/>
    </source>
</evidence>
<evidence type="ECO:0000256" key="8">
    <source>
        <dbReference type="SAM" id="Coils"/>
    </source>
</evidence>
<comment type="caution">
    <text evidence="9">The sequence shown here is derived from an EMBL/GenBank/DDBJ whole genome shotgun (WGS) entry which is preliminary data.</text>
</comment>
<comment type="subcellular location">
    <subcellularLocation>
        <location evidence="2">Chromosome</location>
        <location evidence="2">Centromere</location>
    </subcellularLocation>
    <subcellularLocation>
        <location evidence="1">Nucleus</location>
    </subcellularLocation>
</comment>
<dbReference type="PANTHER" id="PTHR14401">
    <property type="entry name" value="CENTROMERE PROTEIN K"/>
    <property type="match status" value="1"/>
</dbReference>
<evidence type="ECO:0000256" key="4">
    <source>
        <dbReference type="ARBA" id="ARBA00022454"/>
    </source>
</evidence>
<dbReference type="InterPro" id="IPR020993">
    <property type="entry name" value="Centromere_CenpK"/>
</dbReference>
<comment type="similarity">
    <text evidence="3">Belongs to the CENP-K/MCM22 family.</text>
</comment>
<evidence type="ECO:0000256" key="1">
    <source>
        <dbReference type="ARBA" id="ARBA00004123"/>
    </source>
</evidence>
<dbReference type="PANTHER" id="PTHR14401:SF6">
    <property type="entry name" value="CENTROMERE PROTEIN K"/>
    <property type="match status" value="1"/>
</dbReference>
<reference evidence="9 10" key="1">
    <citation type="submission" date="2019-09" db="EMBL/GenBank/DDBJ databases">
        <title>Bird 10,000 Genomes (B10K) Project - Family phase.</title>
        <authorList>
            <person name="Zhang G."/>
        </authorList>
    </citation>
    <scope>NUCLEOTIDE SEQUENCE [LARGE SCALE GENOMIC DNA]</scope>
    <source>
        <strain evidence="9">B10K-DU-029-76</strain>
        <tissue evidence="9">Heart</tissue>
    </source>
</reference>
<dbReference type="Pfam" id="PF11802">
    <property type="entry name" value="CENP-K"/>
    <property type="match status" value="1"/>
</dbReference>
<keyword evidence="4" id="KW-0158">Chromosome</keyword>
<gene>
    <name evidence="9" type="primary">Cenpk</name>
    <name evidence="9" type="ORF">AEGBEN_R14724</name>
</gene>
<evidence type="ECO:0000256" key="6">
    <source>
        <dbReference type="ARBA" id="ARBA00023242"/>
    </source>
</evidence>
<dbReference type="Proteomes" id="UP000559068">
    <property type="component" value="Unassembled WGS sequence"/>
</dbReference>
<feature type="coiled-coil region" evidence="8">
    <location>
        <begin position="1"/>
        <end position="35"/>
    </location>
</feature>
<keyword evidence="7" id="KW-0137">Centromere</keyword>
<feature type="non-terminal residue" evidence="9">
    <location>
        <position position="169"/>
    </location>
</feature>
<dbReference type="GO" id="GO:0005634">
    <property type="term" value="C:nucleus"/>
    <property type="evidence" value="ECO:0007669"/>
    <property type="project" value="UniProtKB-SubCell"/>
</dbReference>
<organism evidence="9 10">
    <name type="scientific">Aegotheles bennettii</name>
    <dbReference type="NCBI Taxonomy" id="48278"/>
    <lineage>
        <taxon>Eukaryota</taxon>
        <taxon>Metazoa</taxon>
        <taxon>Chordata</taxon>
        <taxon>Craniata</taxon>
        <taxon>Vertebrata</taxon>
        <taxon>Euteleostomi</taxon>
        <taxon>Archelosauria</taxon>
        <taxon>Archosauria</taxon>
        <taxon>Dinosauria</taxon>
        <taxon>Saurischia</taxon>
        <taxon>Theropoda</taxon>
        <taxon>Coelurosauria</taxon>
        <taxon>Aves</taxon>
        <taxon>Neognathae</taxon>
        <taxon>Neoaves</taxon>
        <taxon>Strisores</taxon>
        <taxon>Caprimulgiformes</taxon>
        <taxon>Aegothelidae</taxon>
        <taxon>Aegotheles</taxon>
    </lineage>
</organism>
<dbReference type="OrthoDB" id="9445768at2759"/>
<dbReference type="AlphaFoldDB" id="A0A7K6TZZ5"/>
<feature type="non-terminal residue" evidence="9">
    <location>
        <position position="1"/>
    </location>
</feature>
<keyword evidence="10" id="KW-1185">Reference proteome</keyword>
<evidence type="ECO:0000256" key="2">
    <source>
        <dbReference type="ARBA" id="ARBA00004584"/>
    </source>
</evidence>
<evidence type="ECO:0000256" key="3">
    <source>
        <dbReference type="ARBA" id="ARBA00005795"/>
    </source>
</evidence>
<proteinExistence type="inferred from homology"/>
<sequence length="169" mass="20111">LRKVKNDLNTLLLTLKSKNEKLDEELKREQQWLDEQQHILDTLTGMEEEIKTQDEDISKRVFSELQHEMLKLKTFKKEILSALSEFLDEHFPPPEEKNQKSSEEPAAELITLTEILEILINRIMNKPHEPYVTIRDSFWPPYIELLLRYGIALRHPEDPSRIRLEAFHL</sequence>
<dbReference type="EMBL" id="VZRW01005236">
    <property type="protein sequence ID" value="NWX16154.1"/>
    <property type="molecule type" value="Genomic_DNA"/>
</dbReference>
<keyword evidence="5 8" id="KW-0175">Coiled coil</keyword>
<accession>A0A7K6TZZ5</accession>
<evidence type="ECO:0000256" key="5">
    <source>
        <dbReference type="ARBA" id="ARBA00023054"/>
    </source>
</evidence>
<dbReference type="GO" id="GO:0051382">
    <property type="term" value="P:kinetochore assembly"/>
    <property type="evidence" value="ECO:0007669"/>
    <property type="project" value="InterPro"/>
</dbReference>
<evidence type="ECO:0000313" key="10">
    <source>
        <dbReference type="Proteomes" id="UP000559068"/>
    </source>
</evidence>
<dbReference type="GO" id="GO:0000070">
    <property type="term" value="P:mitotic sister chromatid segregation"/>
    <property type="evidence" value="ECO:0007669"/>
    <property type="project" value="TreeGrafter"/>
</dbReference>
<evidence type="ECO:0000256" key="7">
    <source>
        <dbReference type="ARBA" id="ARBA00023328"/>
    </source>
</evidence>
<keyword evidence="6" id="KW-0539">Nucleus</keyword>
<dbReference type="GO" id="GO:0000775">
    <property type="term" value="C:chromosome, centromeric region"/>
    <property type="evidence" value="ECO:0007669"/>
    <property type="project" value="UniProtKB-SubCell"/>
</dbReference>
<name>A0A7K6TZZ5_9AVES</name>
<protein>
    <submittedName>
        <fullName evidence="9">CENPK protein</fullName>
    </submittedName>
</protein>